<evidence type="ECO:0000256" key="1">
    <source>
        <dbReference type="SAM" id="MobiDB-lite"/>
    </source>
</evidence>
<keyword evidence="2" id="KW-1133">Transmembrane helix</keyword>
<dbReference type="InterPro" id="IPR005046">
    <property type="entry name" value="DUF285"/>
</dbReference>
<evidence type="ECO:0000313" key="3">
    <source>
        <dbReference type="EMBL" id="CAJ1960472.1"/>
    </source>
</evidence>
<evidence type="ECO:0000313" key="4">
    <source>
        <dbReference type="Proteomes" id="UP001295423"/>
    </source>
</evidence>
<sequence>MKDETNEELSCLTEQEDWENESSTPSRESSSVISDEDFSVSHRNTAYRHRLMISVSSLVVVYLVAYIIELSGKEGAIHPLTASPTSAPSISPSKAVELLYDETPHPSISTTAQTISPQPVDRPQTSPSENMQCIQSNEELKDIVNDWVGSSNLKEQLIATYGPINSWCFDPNVTNISLLFSEKQEFNEDISNWDVSSVTNMKSMFNGADCFNQSLDKWDVSSVTNMDTMFSRTQVFNQDLDSWNTSSVTSMQGMFDFARAFNGKIGRWDVSSVKEFRDMFRYTDNFNQDIGDWNVSSALLMSSMFQDAIGFNQSLERWDLSSVREMDRMFSKANEFDQDLCDWGKHLEGRWVTTTNIFQGSACPIMADPLLTISPPSPLCHVCQLPNSSPDGSNSTRCIGSNQELKDAVDGWVGSSNLKQHFEATYGPIGSWCFGPNVTDMSNLFSSKQDFNEDISNWDVSFVTNMQSMFSVAKSFNQDLDSWNTSSVTSMQSMFDFARAFNGNIGQWDVSSVTDFRSMFQFATSFNQDIGDWNVSSALRMSSMFQDAQGFNHSIAQWNLPSVREIDRMFLRAIAFDQDLCDWGKHLEGRSVKTADIFKHSACPIAMDPLLTMSPPGPFCHTCGPPNSSHDGSNSTRCIGSNQELKDAVDGWVGSSNLKQHFEATYGPIGSWCFGPNVTDMSNLFSSKQDFNEDISNWDVALVTNMKSMFDGATAFNISLDMWDVSSVTSMQSMFGYAGAFNGNIGQWDVSSVTDFRSMFQFATSFNQDIGDWNVSSALRMSSMFQDAQGFNHSIAQWNLPSVREIDRMFLRAIAFDQDLCDWGKHLEGRSVKTADIFKHSACPIAMDPLLTMSPPGPFCHTCGPPNSSHDGSNSTRCIGSNQELKDAVDGWVGSPDRNEQFKATYGPIGSWCFGPNVTDMSNLFSSKQDFNEDISNWDVALVTNMKSMFDGATAFNISLDMWDVSSVTNMNTMFARTNEFSQDLDSWNTSLVTSMWGVFESASAFNGKIGKWDVSSVKDFRFMFHFSTSFNQDIGDWNVSSAASMSSMFEGAQGFNHSIAKWNLSSVRDIGRMFLRAIAFDQDLCDWGKHLGGQTVKTTDIFKYSACPMAFEPMLTTSPPGPLCHRCI</sequence>
<feature type="compositionally biased region" description="Low complexity" evidence="1">
    <location>
        <begin position="21"/>
        <end position="33"/>
    </location>
</feature>
<feature type="transmembrane region" description="Helical" evidence="2">
    <location>
        <begin position="51"/>
        <end position="68"/>
    </location>
</feature>
<evidence type="ECO:0000256" key="2">
    <source>
        <dbReference type="SAM" id="Phobius"/>
    </source>
</evidence>
<dbReference type="InterPro" id="IPR011889">
    <property type="entry name" value="Liste_lipo_26"/>
</dbReference>
<feature type="region of interest" description="Disordered" evidence="1">
    <location>
        <begin position="1"/>
        <end position="36"/>
    </location>
</feature>
<dbReference type="AlphaFoldDB" id="A0AAD2JL50"/>
<keyword evidence="2" id="KW-0812">Transmembrane</keyword>
<gene>
    <name evidence="3" type="ORF">CYCCA115_LOCUS18748</name>
</gene>
<reference evidence="3" key="1">
    <citation type="submission" date="2023-08" db="EMBL/GenBank/DDBJ databases">
        <authorList>
            <person name="Audoor S."/>
            <person name="Bilcke G."/>
        </authorList>
    </citation>
    <scope>NUCLEOTIDE SEQUENCE</scope>
</reference>
<protein>
    <recommendedName>
        <fullName evidence="5">BspA family leucine-rich repeat surface protein</fullName>
    </recommendedName>
</protein>
<name>A0AAD2JL50_9STRA</name>
<accession>A0AAD2JL50</accession>
<dbReference type="Pfam" id="PF03382">
    <property type="entry name" value="DUF285"/>
    <property type="match status" value="4"/>
</dbReference>
<keyword evidence="2" id="KW-0472">Membrane</keyword>
<dbReference type="NCBIfam" id="TIGR02167">
    <property type="entry name" value="Liste_lipo_26"/>
    <property type="match status" value="3"/>
</dbReference>
<evidence type="ECO:0008006" key="5">
    <source>
        <dbReference type="Google" id="ProtNLM"/>
    </source>
</evidence>
<proteinExistence type="predicted"/>
<feature type="region of interest" description="Disordered" evidence="1">
    <location>
        <begin position="108"/>
        <end position="129"/>
    </location>
</feature>
<keyword evidence="4" id="KW-1185">Reference proteome</keyword>
<dbReference type="Proteomes" id="UP001295423">
    <property type="component" value="Unassembled WGS sequence"/>
</dbReference>
<organism evidence="3 4">
    <name type="scientific">Cylindrotheca closterium</name>
    <dbReference type="NCBI Taxonomy" id="2856"/>
    <lineage>
        <taxon>Eukaryota</taxon>
        <taxon>Sar</taxon>
        <taxon>Stramenopiles</taxon>
        <taxon>Ochrophyta</taxon>
        <taxon>Bacillariophyta</taxon>
        <taxon>Bacillariophyceae</taxon>
        <taxon>Bacillariophycidae</taxon>
        <taxon>Bacillariales</taxon>
        <taxon>Bacillariaceae</taxon>
        <taxon>Cylindrotheca</taxon>
    </lineage>
</organism>
<comment type="caution">
    <text evidence="3">The sequence shown here is derived from an EMBL/GenBank/DDBJ whole genome shotgun (WGS) entry which is preliminary data.</text>
</comment>
<dbReference type="EMBL" id="CAKOGP040002058">
    <property type="protein sequence ID" value="CAJ1960472.1"/>
    <property type="molecule type" value="Genomic_DNA"/>
</dbReference>